<evidence type="ECO:0000256" key="5">
    <source>
        <dbReference type="ARBA" id="ARBA00023014"/>
    </source>
</evidence>
<gene>
    <name evidence="8" type="ORF">MMA15_03290</name>
</gene>
<dbReference type="Gene3D" id="3.40.228.10">
    <property type="entry name" value="Dimethylsulfoxide Reductase, domain 2"/>
    <property type="match status" value="1"/>
</dbReference>
<feature type="region of interest" description="Disordered" evidence="6">
    <location>
        <begin position="782"/>
        <end position="825"/>
    </location>
</feature>
<keyword evidence="1" id="KW-0004">4Fe-4S</keyword>
<dbReference type="SMART" id="SM00926">
    <property type="entry name" value="Molybdop_Fe4S4"/>
    <property type="match status" value="1"/>
</dbReference>
<dbReference type="Gene3D" id="3.40.50.740">
    <property type="match status" value="1"/>
</dbReference>
<evidence type="ECO:0000256" key="6">
    <source>
        <dbReference type="SAM" id="MobiDB-lite"/>
    </source>
</evidence>
<evidence type="ECO:0000313" key="9">
    <source>
        <dbReference type="Proteomes" id="UP001166784"/>
    </source>
</evidence>
<dbReference type="PANTHER" id="PTHR43105">
    <property type="entry name" value="RESPIRATORY NITRATE REDUCTASE"/>
    <property type="match status" value="1"/>
</dbReference>
<keyword evidence="5" id="KW-0411">Iron-sulfur</keyword>
<dbReference type="Gene3D" id="2.40.40.20">
    <property type="match status" value="1"/>
</dbReference>
<dbReference type="PROSITE" id="PS51669">
    <property type="entry name" value="4FE4S_MOW_BIS_MGD"/>
    <property type="match status" value="1"/>
</dbReference>
<sequence length="825" mass="86634">MTATGTSDESAEATPNGSHPHEDSRTGLRICPLCEATCGLEITVEAGRVTRARGDRDDVFSQGFVCPKGASFGQLDSDPDRLTRPLVRDADGELKETGWDEAFAAVAAGLGGVLAAGERDAVAVYLGNPNVHTMAGALYPPQLLGALGTRNFYTASTLDQMPKHVSCGLLYGDPQAIPVPDVDRTDHLLIIGANPVESNGSLATVPDFPGRLKRLRRRGGRLTVIDPRRTRTARLADRHVAVRPGSDALLLMAMVHVLFEEGLTDTGELGPHLTGVDEVRDLAREFSPEAVQDACDVSAAEIRALARELATARSAAVYGRVGSSTVEFGTLTNWLVDVLSALTGNLDRPGGSMFPLSATARAPRPAPEPGRPAAPGRGFALGRWRSRVSGRPEAKSELPVVVLAEEITTPGEGRVRALITLAGNPVLSAPDGEGLEKALADLEFMVSVDPYLNETTRHADVVLPPARPSRTPHFDFAFNALPVRNQVRYTRAVVEPGEDEPGEAEILARLLLALAGTPDAPPGTVDEAVISRTLGKAVADPGSPVHGQDPGQLAERLTGRDGVERRLDMMLRLGPYGEGFGAGPGELSLEKLLAHPHGIDLGPLRPRLPGLLRTRSGTVELCPEPIRADVPRLRAALRRRTEDGELVLVGRRHLRSNNSWMHNVPALRGGSNRCTLQMHPHDAARLGLADGDSARITGDGGALTAPVEVTDAVRSGVVSLPHGWGHDRPGTRMRVAADDPGVNVNQLLDGTLVDPLSGTAVLNGFPVRVAALDPSDVEQVGVGPSDLNLADAGPAAGAPGAGPSEAAPSNGTAVPPVRTTGTGSG</sequence>
<evidence type="ECO:0000256" key="3">
    <source>
        <dbReference type="ARBA" id="ARBA00023002"/>
    </source>
</evidence>
<dbReference type="Proteomes" id="UP001166784">
    <property type="component" value="Unassembled WGS sequence"/>
</dbReference>
<dbReference type="CDD" id="cd02782">
    <property type="entry name" value="MopB_CT_1"/>
    <property type="match status" value="1"/>
</dbReference>
<proteinExistence type="predicted"/>
<dbReference type="InterPro" id="IPR006656">
    <property type="entry name" value="Mopterin_OxRdtase"/>
</dbReference>
<reference evidence="8" key="1">
    <citation type="submission" date="2022-03" db="EMBL/GenBank/DDBJ databases">
        <authorList>
            <person name="Santos J.D.N."/>
            <person name="Kallscheuer N."/>
            <person name="Jogler C."/>
            <person name="Lage O.M."/>
        </authorList>
    </citation>
    <scope>NUCLEOTIDE SEQUENCE</scope>
    <source>
        <strain evidence="8">M600PL45_2</strain>
    </source>
</reference>
<evidence type="ECO:0000256" key="1">
    <source>
        <dbReference type="ARBA" id="ARBA00022485"/>
    </source>
</evidence>
<feature type="region of interest" description="Disordered" evidence="6">
    <location>
        <begin position="1"/>
        <end position="25"/>
    </location>
</feature>
<accession>A0ABS9ST64</accession>
<comment type="caution">
    <text evidence="8">The sequence shown here is derived from an EMBL/GenBank/DDBJ whole genome shotgun (WGS) entry which is preliminary data.</text>
</comment>
<dbReference type="Pfam" id="PF04879">
    <property type="entry name" value="Molybdop_Fe4S4"/>
    <property type="match status" value="1"/>
</dbReference>
<protein>
    <submittedName>
        <fullName evidence="8">Molybdopterin oxidoreductase family protein</fullName>
    </submittedName>
</protein>
<dbReference type="Pfam" id="PF01568">
    <property type="entry name" value="Molydop_binding"/>
    <property type="match status" value="1"/>
</dbReference>
<reference evidence="8" key="2">
    <citation type="journal article" date="2023" name="Int. J. Syst. Evol. Microbiol.">
        <title>Streptomyces marispadix sp. nov., isolated from marine beach sediment of the Northern Coast of Portugal.</title>
        <authorList>
            <person name="dos Santos J.D.N."/>
            <person name="Vitorino I.R."/>
            <person name="Kallscheuer N."/>
            <person name="Srivastava A."/>
            <person name="Krautwurst S."/>
            <person name="Marz M."/>
            <person name="Jogler C."/>
            <person name="Lobo Da Cunha A."/>
            <person name="Catita J."/>
            <person name="Goncalves H."/>
            <person name="Gonzalez I."/>
            <person name="Reyes F."/>
            <person name="Lage O.M."/>
        </authorList>
    </citation>
    <scope>NUCLEOTIDE SEQUENCE</scope>
    <source>
        <strain evidence="8">M600PL45_2</strain>
    </source>
</reference>
<evidence type="ECO:0000256" key="4">
    <source>
        <dbReference type="ARBA" id="ARBA00023004"/>
    </source>
</evidence>
<organism evidence="8 9">
    <name type="scientific">Streptomyces marispadix</name>
    <dbReference type="NCBI Taxonomy" id="2922868"/>
    <lineage>
        <taxon>Bacteria</taxon>
        <taxon>Bacillati</taxon>
        <taxon>Actinomycetota</taxon>
        <taxon>Actinomycetes</taxon>
        <taxon>Kitasatosporales</taxon>
        <taxon>Streptomycetaceae</taxon>
        <taxon>Streptomyces</taxon>
    </lineage>
</organism>
<name>A0ABS9ST64_9ACTN</name>
<dbReference type="Pfam" id="PF00384">
    <property type="entry name" value="Molybdopterin"/>
    <property type="match status" value="1"/>
</dbReference>
<evidence type="ECO:0000313" key="8">
    <source>
        <dbReference type="EMBL" id="MCH6159475.1"/>
    </source>
</evidence>
<dbReference type="EMBL" id="JAKWJU010000002">
    <property type="protein sequence ID" value="MCH6159475.1"/>
    <property type="molecule type" value="Genomic_DNA"/>
</dbReference>
<keyword evidence="9" id="KW-1185">Reference proteome</keyword>
<evidence type="ECO:0000256" key="2">
    <source>
        <dbReference type="ARBA" id="ARBA00022723"/>
    </source>
</evidence>
<dbReference type="PANTHER" id="PTHR43105:SF9">
    <property type="entry name" value="NADPH-FE(3+) OXIDOREDUCTASE SUBUNIT ALPHA"/>
    <property type="match status" value="1"/>
</dbReference>
<keyword evidence="3" id="KW-0560">Oxidoreductase</keyword>
<keyword evidence="2" id="KW-0479">Metal-binding</keyword>
<evidence type="ECO:0000259" key="7">
    <source>
        <dbReference type="PROSITE" id="PS51669"/>
    </source>
</evidence>
<dbReference type="SUPFAM" id="SSF53706">
    <property type="entry name" value="Formate dehydrogenase/DMSO reductase, domains 1-3"/>
    <property type="match status" value="1"/>
</dbReference>
<feature type="compositionally biased region" description="Low complexity" evidence="6">
    <location>
        <begin position="790"/>
        <end position="808"/>
    </location>
</feature>
<dbReference type="Gene3D" id="2.20.25.90">
    <property type="entry name" value="ADC-like domains"/>
    <property type="match status" value="1"/>
</dbReference>
<dbReference type="InterPro" id="IPR006657">
    <property type="entry name" value="MoPterin_dinucl-bd_dom"/>
</dbReference>
<dbReference type="RefSeq" id="WP_241057416.1">
    <property type="nucleotide sequence ID" value="NZ_JAKWJU010000002.1"/>
</dbReference>
<dbReference type="InterPro" id="IPR050123">
    <property type="entry name" value="Prok_molybdopt-oxidoreductase"/>
</dbReference>
<feature type="domain" description="4Fe-4S Mo/W bis-MGD-type" evidence="7">
    <location>
        <begin position="24"/>
        <end position="80"/>
    </location>
</feature>
<feature type="compositionally biased region" description="Polar residues" evidence="6">
    <location>
        <begin position="1"/>
        <end position="17"/>
    </location>
</feature>
<keyword evidence="4" id="KW-0408">Iron</keyword>
<dbReference type="InterPro" id="IPR006963">
    <property type="entry name" value="Mopterin_OxRdtase_4Fe-4S_dom"/>
</dbReference>